<evidence type="ECO:0000256" key="9">
    <source>
        <dbReference type="ARBA" id="ARBA00047885"/>
    </source>
</evidence>
<keyword evidence="14" id="KW-1185">Reference proteome</keyword>
<comment type="catalytic activity">
    <reaction evidence="9">
        <text>N-terminal L-prolyl-L-prolyl-L-lysyl-[protein] + 2 S-adenosyl-L-methionine = N-terminal N,N-dimethyl-L-prolyl-L-prolyl-L-lysyl-[protein] + 2 S-adenosyl-L-homocysteine + 2 H(+)</text>
        <dbReference type="Rhea" id="RHEA:54736"/>
        <dbReference type="Rhea" id="RHEA-COMP:13787"/>
        <dbReference type="Rhea" id="RHEA-COMP:13974"/>
        <dbReference type="ChEBI" id="CHEBI:15378"/>
        <dbReference type="ChEBI" id="CHEBI:57856"/>
        <dbReference type="ChEBI" id="CHEBI:59789"/>
        <dbReference type="ChEBI" id="CHEBI:138059"/>
        <dbReference type="ChEBI" id="CHEBI:138318"/>
        <dbReference type="EC" id="2.1.1.244"/>
    </reaction>
</comment>
<gene>
    <name evidence="13" type="ORF">Ahy_B03g062137</name>
</gene>
<dbReference type="PANTHER" id="PTHR12753:SF0">
    <property type="entry name" value="ALPHA N-TERMINAL PROTEIN METHYLTRANSFERASE 1"/>
    <property type="match status" value="1"/>
</dbReference>
<dbReference type="GO" id="GO:0071885">
    <property type="term" value="F:N-terminal protein N-methyltransferase activity"/>
    <property type="evidence" value="ECO:0007669"/>
    <property type="project" value="UniProtKB-EC"/>
</dbReference>
<accession>A0A444ZT74</accession>
<dbReference type="PANTHER" id="PTHR12753">
    <property type="entry name" value="AD-003 - RELATED"/>
    <property type="match status" value="1"/>
</dbReference>
<reference evidence="13 14" key="1">
    <citation type="submission" date="2019-01" db="EMBL/GenBank/DDBJ databases">
        <title>Sequencing of cultivated peanut Arachis hypogaea provides insights into genome evolution and oil improvement.</title>
        <authorList>
            <person name="Chen X."/>
        </authorList>
    </citation>
    <scope>NUCLEOTIDE SEQUENCE [LARGE SCALE GENOMIC DNA]</scope>
    <source>
        <strain evidence="14">cv. Fuhuasheng</strain>
        <tissue evidence="13">Leaves</tissue>
    </source>
</reference>
<keyword evidence="3" id="KW-0808">Transferase</keyword>
<dbReference type="SUPFAM" id="SSF53335">
    <property type="entry name" value="S-adenosyl-L-methionine-dependent methyltransferases"/>
    <property type="match status" value="1"/>
</dbReference>
<dbReference type="SUPFAM" id="SSF52540">
    <property type="entry name" value="P-loop containing nucleoside triphosphate hydrolases"/>
    <property type="match status" value="1"/>
</dbReference>
<dbReference type="PROSITE" id="PS51196">
    <property type="entry name" value="SECA_MOTOR_DEAD"/>
    <property type="match status" value="1"/>
</dbReference>
<keyword evidence="2" id="KW-0489">Methyltransferase</keyword>
<evidence type="ECO:0000256" key="7">
    <source>
        <dbReference type="ARBA" id="ARBA00043129"/>
    </source>
</evidence>
<dbReference type="Gene3D" id="3.40.50.150">
    <property type="entry name" value="Vaccinia Virus protein VP39"/>
    <property type="match status" value="1"/>
</dbReference>
<evidence type="ECO:0000313" key="14">
    <source>
        <dbReference type="Proteomes" id="UP000289738"/>
    </source>
</evidence>
<evidence type="ECO:0000256" key="6">
    <source>
        <dbReference type="ARBA" id="ARBA00039449"/>
    </source>
</evidence>
<evidence type="ECO:0000256" key="8">
    <source>
        <dbReference type="ARBA" id="ARBA00047306"/>
    </source>
</evidence>
<protein>
    <recommendedName>
        <fullName evidence="6">Alpha N-terminal protein methyltransferase 1</fullName>
        <ecNumber evidence="5">2.1.1.244</ecNumber>
    </recommendedName>
    <alternativeName>
        <fullName evidence="7">X-Pro-Lys N-terminal protein methyltransferase 1</fullName>
    </alternativeName>
</protein>
<name>A0A444ZT74_ARAHY</name>
<evidence type="ECO:0000256" key="4">
    <source>
        <dbReference type="ARBA" id="ARBA00022691"/>
    </source>
</evidence>
<dbReference type="InterPro" id="IPR029063">
    <property type="entry name" value="SAM-dependent_MTases_sf"/>
</dbReference>
<dbReference type="Gene3D" id="3.40.50.300">
    <property type="entry name" value="P-loop containing nucleotide triphosphate hydrolases"/>
    <property type="match status" value="1"/>
</dbReference>
<dbReference type="Proteomes" id="UP000289738">
    <property type="component" value="Chromosome B03"/>
</dbReference>
<evidence type="ECO:0000256" key="3">
    <source>
        <dbReference type="ARBA" id="ARBA00022679"/>
    </source>
</evidence>
<proteinExistence type="inferred from homology"/>
<comment type="similarity">
    <text evidence="1">Belongs to the methyltransferase superfamily. NTM1 family.</text>
</comment>
<comment type="catalytic activity">
    <reaction evidence="10">
        <text>N-terminal L-alanyl-L-prolyl-L-lysyl-[protein] + 3 S-adenosyl-L-methionine = N-terminal N,N,N-trimethyl-L-alanyl-L-prolyl-L-lysyl-[protein] + 3 S-adenosyl-L-homocysteine + 3 H(+)</text>
        <dbReference type="Rhea" id="RHEA:54712"/>
        <dbReference type="Rhea" id="RHEA-COMP:13785"/>
        <dbReference type="Rhea" id="RHEA-COMP:13971"/>
        <dbReference type="ChEBI" id="CHEBI:15378"/>
        <dbReference type="ChEBI" id="CHEBI:57856"/>
        <dbReference type="ChEBI" id="CHEBI:59789"/>
        <dbReference type="ChEBI" id="CHEBI:138057"/>
        <dbReference type="ChEBI" id="CHEBI:138315"/>
        <dbReference type="EC" id="2.1.1.244"/>
    </reaction>
</comment>
<dbReference type="EMBL" id="SDMP01000013">
    <property type="protein sequence ID" value="RYR17368.1"/>
    <property type="molecule type" value="Genomic_DNA"/>
</dbReference>
<evidence type="ECO:0000256" key="11">
    <source>
        <dbReference type="ARBA" id="ARBA00060050"/>
    </source>
</evidence>
<evidence type="ECO:0000256" key="1">
    <source>
        <dbReference type="ARBA" id="ARBA00009059"/>
    </source>
</evidence>
<dbReference type="InterPro" id="IPR008576">
    <property type="entry name" value="MeTrfase_NTM1"/>
</dbReference>
<comment type="caution">
    <text evidence="13">The sequence shown here is derived from an EMBL/GenBank/DDBJ whole genome shotgun (WGS) entry which is preliminary data.</text>
</comment>
<dbReference type="InterPro" id="IPR044722">
    <property type="entry name" value="SecA_SF2_C"/>
</dbReference>
<dbReference type="Pfam" id="PF05891">
    <property type="entry name" value="Methyltransf_PK"/>
    <property type="match status" value="1"/>
</dbReference>
<organism evidence="13 14">
    <name type="scientific">Arachis hypogaea</name>
    <name type="common">Peanut</name>
    <dbReference type="NCBI Taxonomy" id="3818"/>
    <lineage>
        <taxon>Eukaryota</taxon>
        <taxon>Viridiplantae</taxon>
        <taxon>Streptophyta</taxon>
        <taxon>Embryophyta</taxon>
        <taxon>Tracheophyta</taxon>
        <taxon>Spermatophyta</taxon>
        <taxon>Magnoliopsida</taxon>
        <taxon>eudicotyledons</taxon>
        <taxon>Gunneridae</taxon>
        <taxon>Pentapetalae</taxon>
        <taxon>rosids</taxon>
        <taxon>fabids</taxon>
        <taxon>Fabales</taxon>
        <taxon>Fabaceae</taxon>
        <taxon>Papilionoideae</taxon>
        <taxon>50 kb inversion clade</taxon>
        <taxon>dalbergioids sensu lato</taxon>
        <taxon>Dalbergieae</taxon>
        <taxon>Pterocarpus clade</taxon>
        <taxon>Arachis</taxon>
    </lineage>
</organism>
<evidence type="ECO:0000256" key="5">
    <source>
        <dbReference type="ARBA" id="ARBA00039112"/>
    </source>
</evidence>
<comment type="catalytic activity">
    <reaction evidence="8">
        <text>N-terminal L-seryl-L-prolyl-L-lysyl-[protein] + 3 S-adenosyl-L-methionine = N-terminal N,N,N-trimethyl-L-seryl-L-prolyl-L-lysyl-[protein] + 3 S-adenosyl-L-homocysteine + 3 H(+)</text>
        <dbReference type="Rhea" id="RHEA:54724"/>
        <dbReference type="Rhea" id="RHEA-COMP:13789"/>
        <dbReference type="Rhea" id="RHEA-COMP:13973"/>
        <dbReference type="ChEBI" id="CHEBI:15378"/>
        <dbReference type="ChEBI" id="CHEBI:57856"/>
        <dbReference type="ChEBI" id="CHEBI:59789"/>
        <dbReference type="ChEBI" id="CHEBI:138061"/>
        <dbReference type="ChEBI" id="CHEBI:138317"/>
        <dbReference type="EC" id="2.1.1.244"/>
    </reaction>
</comment>
<evidence type="ECO:0000259" key="12">
    <source>
        <dbReference type="PROSITE" id="PS51196"/>
    </source>
</evidence>
<dbReference type="Pfam" id="PF21090">
    <property type="entry name" value="P-loop_SecA"/>
    <property type="match status" value="1"/>
</dbReference>
<dbReference type="FunFam" id="3.40.50.150:FF:000025">
    <property type="entry name" value="N-terminal Xaa-Pro-Lys N-methyltransferase 1"/>
    <property type="match status" value="1"/>
</dbReference>
<dbReference type="EC" id="2.1.1.244" evidence="5"/>
<keyword evidence="4" id="KW-0949">S-adenosyl-L-methionine</keyword>
<evidence type="ECO:0000256" key="10">
    <source>
        <dbReference type="ARBA" id="ARBA00048167"/>
    </source>
</evidence>
<evidence type="ECO:0000256" key="2">
    <source>
        <dbReference type="ARBA" id="ARBA00022603"/>
    </source>
</evidence>
<dbReference type="InterPro" id="IPR027417">
    <property type="entry name" value="P-loop_NTPase"/>
</dbReference>
<comment type="function">
    <text evidence="11">Alpha-N-methyltransferase that methylates the N-terminus of target proteins containing the N-terminal motif [Ala/Pro/Ser]-Pro-Lys when the initiator Met is cleaved. Specifically catalyzes mono-, di- or tri-methylation of exposed alpha-amino group of Ala or Ser residue in the [Ala/Ser]-Pro-Lys motif and mono- or di-methylation of Pro in the Pro-Pro-Lys motif.</text>
</comment>
<dbReference type="GO" id="GO:0005737">
    <property type="term" value="C:cytoplasm"/>
    <property type="evidence" value="ECO:0007669"/>
    <property type="project" value="TreeGrafter"/>
</dbReference>
<dbReference type="InterPro" id="IPR014018">
    <property type="entry name" value="SecA_motor_DEAD"/>
</dbReference>
<dbReference type="AlphaFoldDB" id="A0A444ZT74"/>
<dbReference type="STRING" id="3818.A0A444ZT74"/>
<evidence type="ECO:0000313" key="13">
    <source>
        <dbReference type="EMBL" id="RYR17368.1"/>
    </source>
</evidence>
<sequence>MYFVSSLNATFQLSESNVVKANWAFSNRECSVIGFFRTCVSLSSGSSHRCSVSFPPNRQIRCMDAAGLDSDGREFKSPDEMWTEQAGDPNKKTLWYRNGVSYWEGVEASMDGVLGGFANVNEPDIKCSEEFLKIILSERFPADARHQPLVALDCGSGIGRITKNLLIRHFNEVDLLEPVSHFLEAARQTLGPENHMNSDTHKAVNFYCVPLQDFTPESERYDVIWIQWCIGHLTDDDFVSFFKRAKVGLKPGGLFILKENLARSGFVLDNEDRSVTRSDLYFKELFSRCGLHVYKSKDQRGFPEELFAVKIYALTTDVPKKVNRTRSKSQANRPRIIKTWNYKAVCEDSSRVEKSIPPFAQQDQQQFLLRCSAAADVPPFLCLDESDVVFRATSGKWRAVVVEISRMHKTGRPVLVGTTSVEQSDSLSEQLKEAGIPHEPDDGVYVSIKKPLPNKRTKALNRTHGSNRRSALEDGVAFVTVFTIYNPLSILQMIKQ</sequence>
<dbReference type="GO" id="GO:0032259">
    <property type="term" value="P:methylation"/>
    <property type="evidence" value="ECO:0007669"/>
    <property type="project" value="UniProtKB-KW"/>
</dbReference>
<dbReference type="CDD" id="cd02440">
    <property type="entry name" value="AdoMet_MTases"/>
    <property type="match status" value="1"/>
</dbReference>
<feature type="domain" description="SecA family profile" evidence="12">
    <location>
        <begin position="1"/>
        <end position="496"/>
    </location>
</feature>